<evidence type="ECO:0000313" key="1">
    <source>
        <dbReference type="EMBL" id="MEE2061815.1"/>
    </source>
</evidence>
<organism evidence="1 2">
    <name type="scientific">Rhodococcus artemisiae</name>
    <dbReference type="NCBI Taxonomy" id="714159"/>
    <lineage>
        <taxon>Bacteria</taxon>
        <taxon>Bacillati</taxon>
        <taxon>Actinomycetota</taxon>
        <taxon>Actinomycetes</taxon>
        <taxon>Mycobacteriales</taxon>
        <taxon>Nocardiaceae</taxon>
        <taxon>Rhodococcus</taxon>
    </lineage>
</organism>
<keyword evidence="2" id="KW-1185">Reference proteome</keyword>
<dbReference type="RefSeq" id="WP_330136954.1">
    <property type="nucleotide sequence ID" value="NZ_JAUTXY010000022.1"/>
</dbReference>
<accession>A0ABU7LJU1</accession>
<reference evidence="1 2" key="1">
    <citation type="submission" date="2023-07" db="EMBL/GenBank/DDBJ databases">
        <authorList>
            <person name="Girao M."/>
            <person name="Carvalho M.F."/>
        </authorList>
    </citation>
    <scope>NUCLEOTIDE SEQUENCE [LARGE SCALE GENOMIC DNA]</scope>
    <source>
        <strain evidence="1 2">YIM65754</strain>
    </source>
</reference>
<comment type="caution">
    <text evidence="1">The sequence shown here is derived from an EMBL/GenBank/DDBJ whole genome shotgun (WGS) entry which is preliminary data.</text>
</comment>
<evidence type="ECO:0000313" key="2">
    <source>
        <dbReference type="Proteomes" id="UP001336020"/>
    </source>
</evidence>
<dbReference type="PANTHER" id="PTHR30121">
    <property type="entry name" value="UNCHARACTERIZED PROTEIN YJGR-RELATED"/>
    <property type="match status" value="1"/>
</dbReference>
<dbReference type="InterPro" id="IPR027417">
    <property type="entry name" value="P-loop_NTPase"/>
</dbReference>
<dbReference type="SUPFAM" id="SSF52540">
    <property type="entry name" value="P-loop containing nucleoside triphosphate hydrolases"/>
    <property type="match status" value="1"/>
</dbReference>
<dbReference type="PANTHER" id="PTHR30121:SF6">
    <property type="entry name" value="SLR6007 PROTEIN"/>
    <property type="match status" value="1"/>
</dbReference>
<dbReference type="InterPro" id="IPR051162">
    <property type="entry name" value="T4SS_component"/>
</dbReference>
<proteinExistence type="predicted"/>
<gene>
    <name evidence="1" type="ORF">Q7514_30250</name>
</gene>
<dbReference type="Gene3D" id="3.40.50.300">
    <property type="entry name" value="P-loop containing nucleotide triphosphate hydrolases"/>
    <property type="match status" value="2"/>
</dbReference>
<dbReference type="Proteomes" id="UP001336020">
    <property type="component" value="Unassembled WGS sequence"/>
</dbReference>
<sequence>MEPMMGGIRGSVIDPDTEVALAQLAAEIEAGEASEPGVFSRTRWALNAWRKRHGQVESAERGSSGSGGPGVRFGWPAPLKLAVKGYKGRGGGAMTSVMPLLEYQSTTMHACGFNPWVIGAASPQIGVPVGVHAETGEAACWDVLSWFAEGLISNPSAFVLSLPGLGKSTLIRKALTGAVAYNQIPIVAADIKGEYVLITQLLGGQVIKLGHGYGHINPLAAGALGDSLSVLVRNRAKLEAIGKVEEIAKTEAMIHSRQVTMTVALLELNRKAQLEDYEVSAISVALRELREDGQFSFARPPLLKDLLDKIAAGSEGMHRAVWAKGQEEYERTVRRLAQSLVALLDGALGQIFAHHTTESLDLSKSAICIDVSGLERSDQHLKAAVMLACWSDAFGTMEAAHLLADCELGPQRYFLAILDELWQVLGAQGAGMVQRVDELTRLNRTDGTGLLQITHTGRDLESLPSEVDVKIAKGFIERSGMVIAGGLPQGELERLADVLPFSEAEARQITSWSRGIPLRRSKRGRRQQYYGTGKFMLKVSKDNTPGVPIQTVLTDVEREYQLHNTNVRFEELMIERGIV</sequence>
<name>A0ABU7LJU1_9NOCA</name>
<protein>
    <submittedName>
        <fullName evidence="1">ATP/GTP-binding protein</fullName>
    </submittedName>
</protein>
<dbReference type="EMBL" id="JAUTXY010000022">
    <property type="protein sequence ID" value="MEE2061815.1"/>
    <property type="molecule type" value="Genomic_DNA"/>
</dbReference>